<comment type="caution">
    <text evidence="1">The sequence shown here is derived from an EMBL/GenBank/DDBJ whole genome shotgun (WGS) entry which is preliminary data.</text>
</comment>
<organism evidence="1 2">
    <name type="scientific">Cryobacterium melibiosiphilum</name>
    <dbReference type="NCBI Taxonomy" id="995039"/>
    <lineage>
        <taxon>Bacteria</taxon>
        <taxon>Bacillati</taxon>
        <taxon>Actinomycetota</taxon>
        <taxon>Actinomycetes</taxon>
        <taxon>Micrococcales</taxon>
        <taxon>Microbacteriaceae</taxon>
        <taxon>Cryobacterium</taxon>
    </lineage>
</organism>
<reference evidence="1 2" key="1">
    <citation type="submission" date="2018-09" db="EMBL/GenBank/DDBJ databases">
        <title>Novel species of Cryobacterium.</title>
        <authorList>
            <person name="Liu Q."/>
            <person name="Xin Y.-H."/>
        </authorList>
    </citation>
    <scope>NUCLEOTIDE SEQUENCE [LARGE SCALE GENOMIC DNA]</scope>
    <source>
        <strain evidence="1 2">Hh39</strain>
    </source>
</reference>
<gene>
    <name evidence="1" type="ORF">D6T64_12050</name>
</gene>
<protein>
    <submittedName>
        <fullName evidence="1">Uncharacterized protein</fullName>
    </submittedName>
</protein>
<proteinExistence type="predicted"/>
<dbReference type="Proteomes" id="UP000272015">
    <property type="component" value="Unassembled WGS sequence"/>
</dbReference>
<dbReference type="AlphaFoldDB" id="A0A3A5MRZ8"/>
<name>A0A3A5MRZ8_9MICO</name>
<dbReference type="EMBL" id="QZVS01000085">
    <property type="protein sequence ID" value="RJT88114.1"/>
    <property type="molecule type" value="Genomic_DNA"/>
</dbReference>
<dbReference type="OrthoDB" id="4251282at2"/>
<accession>A0A3A5MRZ8</accession>
<sequence length="75" mass="8173">MARIKILELPMLHVGDASKTPFSIIIDEVEQEDITGYANNVVRRTSELTQEEADKIARDMGAVSAILAACTLDIA</sequence>
<dbReference type="RefSeq" id="WP_119974922.1">
    <property type="nucleotide sequence ID" value="NZ_JBHSQA010000012.1"/>
</dbReference>
<evidence type="ECO:0000313" key="1">
    <source>
        <dbReference type="EMBL" id="RJT88114.1"/>
    </source>
</evidence>
<evidence type="ECO:0000313" key="2">
    <source>
        <dbReference type="Proteomes" id="UP000272015"/>
    </source>
</evidence>
<keyword evidence="2" id="KW-1185">Reference proteome</keyword>